<dbReference type="GO" id="GO:0005737">
    <property type="term" value="C:cytoplasm"/>
    <property type="evidence" value="ECO:0007669"/>
    <property type="project" value="TreeGrafter"/>
</dbReference>
<gene>
    <name evidence="9" type="ORF">METZ01_LOCUS173442</name>
</gene>
<evidence type="ECO:0000256" key="3">
    <source>
        <dbReference type="ARBA" id="ARBA00022598"/>
    </source>
</evidence>
<evidence type="ECO:0000256" key="6">
    <source>
        <dbReference type="ARBA" id="ARBA00022755"/>
    </source>
</evidence>
<name>A0A382C3E2_9ZZZZ</name>
<keyword evidence="8" id="KW-0342">GTP-binding</keyword>
<comment type="subunit">
    <text evidence="2">Homodimer.</text>
</comment>
<dbReference type="InterPro" id="IPR027417">
    <property type="entry name" value="P-loop_NTPase"/>
</dbReference>
<accession>A0A382C3E2</accession>
<dbReference type="GO" id="GO:0044208">
    <property type="term" value="P:'de novo' AMP biosynthetic process"/>
    <property type="evidence" value="ECO:0007669"/>
    <property type="project" value="TreeGrafter"/>
</dbReference>
<dbReference type="PANTHER" id="PTHR11846:SF0">
    <property type="entry name" value="ADENYLOSUCCINATE SYNTHETASE"/>
    <property type="match status" value="1"/>
</dbReference>
<evidence type="ECO:0000313" key="9">
    <source>
        <dbReference type="EMBL" id="SVB20588.1"/>
    </source>
</evidence>
<protein>
    <recommendedName>
        <fullName evidence="10">Adenylosuccinate synthase</fullName>
    </recommendedName>
</protein>
<evidence type="ECO:0000256" key="8">
    <source>
        <dbReference type="ARBA" id="ARBA00023134"/>
    </source>
</evidence>
<feature type="non-terminal residue" evidence="9">
    <location>
        <position position="1"/>
    </location>
</feature>
<evidence type="ECO:0000256" key="4">
    <source>
        <dbReference type="ARBA" id="ARBA00022723"/>
    </source>
</evidence>
<keyword evidence="6" id="KW-0658">Purine biosynthesis</keyword>
<dbReference type="PANTHER" id="PTHR11846">
    <property type="entry name" value="ADENYLOSUCCINATE SYNTHETASE"/>
    <property type="match status" value="1"/>
</dbReference>
<keyword evidence="3" id="KW-0436">Ligase</keyword>
<dbReference type="InterPro" id="IPR042109">
    <property type="entry name" value="Adenylosuccinate_synth_dom1"/>
</dbReference>
<dbReference type="GO" id="GO:0004019">
    <property type="term" value="F:adenylosuccinate synthase activity"/>
    <property type="evidence" value="ECO:0007669"/>
    <property type="project" value="InterPro"/>
</dbReference>
<dbReference type="HAMAP" id="MF_00011">
    <property type="entry name" value="Adenylosucc_synth"/>
    <property type="match status" value="1"/>
</dbReference>
<dbReference type="SUPFAM" id="SSF52540">
    <property type="entry name" value="P-loop containing nucleoside triphosphate hydrolases"/>
    <property type="match status" value="1"/>
</dbReference>
<keyword evidence="4" id="KW-0479">Metal-binding</keyword>
<dbReference type="GO" id="GO:0046872">
    <property type="term" value="F:metal ion binding"/>
    <property type="evidence" value="ECO:0007669"/>
    <property type="project" value="UniProtKB-KW"/>
</dbReference>
<dbReference type="Gene3D" id="3.90.170.10">
    <property type="entry name" value="Adenylosuccinate Synthetase, subunit A, domain 3"/>
    <property type="match status" value="1"/>
</dbReference>
<evidence type="ECO:0000256" key="2">
    <source>
        <dbReference type="ARBA" id="ARBA00011738"/>
    </source>
</evidence>
<organism evidence="9">
    <name type="scientific">marine metagenome</name>
    <dbReference type="NCBI Taxonomy" id="408172"/>
    <lineage>
        <taxon>unclassified sequences</taxon>
        <taxon>metagenomes</taxon>
        <taxon>ecological metagenomes</taxon>
    </lineage>
</organism>
<dbReference type="Pfam" id="PF00709">
    <property type="entry name" value="Adenylsucc_synt"/>
    <property type="match status" value="1"/>
</dbReference>
<evidence type="ECO:0000256" key="5">
    <source>
        <dbReference type="ARBA" id="ARBA00022741"/>
    </source>
</evidence>
<proteinExistence type="inferred from homology"/>
<dbReference type="InterPro" id="IPR001114">
    <property type="entry name" value="Adenylosuccinate_synthetase"/>
</dbReference>
<reference evidence="9" key="1">
    <citation type="submission" date="2018-05" db="EMBL/GenBank/DDBJ databases">
        <authorList>
            <person name="Lanie J.A."/>
            <person name="Ng W.-L."/>
            <person name="Kazmierczak K.M."/>
            <person name="Andrzejewski T.M."/>
            <person name="Davidsen T.M."/>
            <person name="Wayne K.J."/>
            <person name="Tettelin H."/>
            <person name="Glass J.I."/>
            <person name="Rusch D."/>
            <person name="Podicherti R."/>
            <person name="Tsui H.-C.T."/>
            <person name="Winkler M.E."/>
        </authorList>
    </citation>
    <scope>NUCLEOTIDE SEQUENCE</scope>
</reference>
<evidence type="ECO:0000256" key="1">
    <source>
        <dbReference type="ARBA" id="ARBA00001946"/>
    </source>
</evidence>
<evidence type="ECO:0008006" key="10">
    <source>
        <dbReference type="Google" id="ProtNLM"/>
    </source>
</evidence>
<dbReference type="GO" id="GO:0046040">
    <property type="term" value="P:IMP metabolic process"/>
    <property type="evidence" value="ECO:0007669"/>
    <property type="project" value="TreeGrafter"/>
</dbReference>
<dbReference type="FunFam" id="3.90.170.10:FF:000001">
    <property type="entry name" value="Adenylosuccinate synthetase"/>
    <property type="match status" value="1"/>
</dbReference>
<dbReference type="SMART" id="SM00788">
    <property type="entry name" value="Adenylsucc_synt"/>
    <property type="match status" value="1"/>
</dbReference>
<dbReference type="Gene3D" id="3.40.440.10">
    <property type="entry name" value="Adenylosuccinate Synthetase, subunit A, domain 1"/>
    <property type="match status" value="1"/>
</dbReference>
<keyword evidence="5" id="KW-0547">Nucleotide-binding</keyword>
<dbReference type="EMBL" id="UINC01032623">
    <property type="protein sequence ID" value="SVB20588.1"/>
    <property type="molecule type" value="Genomic_DNA"/>
</dbReference>
<dbReference type="GO" id="GO:0005525">
    <property type="term" value="F:GTP binding"/>
    <property type="evidence" value="ECO:0007669"/>
    <property type="project" value="UniProtKB-KW"/>
</dbReference>
<comment type="cofactor">
    <cofactor evidence="1">
        <name>Mg(2+)</name>
        <dbReference type="ChEBI" id="CHEBI:18420"/>
    </cofactor>
</comment>
<dbReference type="AlphaFoldDB" id="A0A382C3E2"/>
<dbReference type="InterPro" id="IPR042111">
    <property type="entry name" value="Adenylosuccinate_synth_dom3"/>
</dbReference>
<sequence length="273" mass="29534">SVVNELLACLYEYPSFDADEIIETYLSYGERLRPYTADTSLYLNQAIGSGKTILIEGAQGTHLDIDHGTYPFVTSSNATAGGVCSGLGIGPTQIDTVVGVAKAYTTRVGSGPFPSELDNDLGLQLRSEGNEFGATTGRPRRCGSFDAVVLRYSTRVNACDSLVLTKLDVLDGLETIPICTAYQIGDERRDEMPAETWLLDQVTPVIEEMPGWQTPTSDIEDWADLPQACRDYVNRISELVSCEVGVLSVGAERRASITVPGTRFGDWLASACD</sequence>
<evidence type="ECO:0000256" key="7">
    <source>
        <dbReference type="ARBA" id="ARBA00022842"/>
    </source>
</evidence>
<keyword evidence="7" id="KW-0460">Magnesium</keyword>